<feature type="domain" description="DUF3298" evidence="1">
    <location>
        <begin position="184"/>
        <end position="257"/>
    </location>
</feature>
<dbReference type="Gene3D" id="3.90.640.20">
    <property type="entry name" value="Heat-shock cognate protein, ATPase"/>
    <property type="match status" value="1"/>
</dbReference>
<name>A0A085Z8N2_9FLAO</name>
<dbReference type="Proteomes" id="UP000028713">
    <property type="component" value="Unassembled WGS sequence"/>
</dbReference>
<accession>A0A085Z8N2</accession>
<dbReference type="EMBL" id="JPRP01000001">
    <property type="protein sequence ID" value="KFF00796.1"/>
    <property type="molecule type" value="Genomic_DNA"/>
</dbReference>
<dbReference type="OrthoDB" id="594879at2"/>
<evidence type="ECO:0000313" key="4">
    <source>
        <dbReference type="Proteomes" id="UP000028713"/>
    </source>
</evidence>
<dbReference type="AlphaFoldDB" id="A0A085Z8N2"/>
<dbReference type="Gene3D" id="3.30.565.40">
    <property type="entry name" value="Fervidobacterium nodosum Rt17-B1 like"/>
    <property type="match status" value="1"/>
</dbReference>
<protein>
    <recommendedName>
        <fullName evidence="5">DUF3298 domain-containing protein</fullName>
    </recommendedName>
</protein>
<dbReference type="Pfam" id="PF13739">
    <property type="entry name" value="PdaC"/>
    <property type="match status" value="1"/>
</dbReference>
<dbReference type="PROSITE" id="PS51257">
    <property type="entry name" value="PROKAR_LIPOPROTEIN"/>
    <property type="match status" value="1"/>
</dbReference>
<evidence type="ECO:0000313" key="3">
    <source>
        <dbReference type="EMBL" id="KFF00796.1"/>
    </source>
</evidence>
<dbReference type="Pfam" id="PF11738">
    <property type="entry name" value="DUF3298"/>
    <property type="match status" value="1"/>
</dbReference>
<dbReference type="InterPro" id="IPR037126">
    <property type="entry name" value="PdaC/RsiV-like_sf"/>
</dbReference>
<dbReference type="InterPro" id="IPR021729">
    <property type="entry name" value="DUF3298"/>
</dbReference>
<dbReference type="STRING" id="236814.IX39_09290"/>
<evidence type="ECO:0008006" key="5">
    <source>
        <dbReference type="Google" id="ProtNLM"/>
    </source>
</evidence>
<evidence type="ECO:0000259" key="1">
    <source>
        <dbReference type="Pfam" id="PF11738"/>
    </source>
</evidence>
<gene>
    <name evidence="3" type="ORF">IX39_09290</name>
</gene>
<sequence>MKNTFVYILFSAAFLLSACKKTETKTTETKTEITAPEKFVIDSVKLNDSVKFNEMLSVNYSAKMLVFPTIKDKALLDSIYYDKKGITDYSKLGLQTFLEKDKTDFFSSVKEESKEWISDIDRPQTWESGSFMKLISQSDDFLQIEYLYTSYEGGAHGNYSFNTRVFDLKNNRKLDLKDITTMPKGRLEELLMKNINKIPSGTTDSDGAVNNSEMLLVDVIPANKDFYFDEKNLYFHYSPYEIAAFAAGDIVIPVSWKELEGTINPEFKKRLKIN</sequence>
<dbReference type="InterPro" id="IPR025303">
    <property type="entry name" value="PdaC"/>
</dbReference>
<feature type="domain" description="Deacetylase PdaC" evidence="2">
    <location>
        <begin position="58"/>
        <end position="159"/>
    </location>
</feature>
<keyword evidence="4" id="KW-1185">Reference proteome</keyword>
<evidence type="ECO:0000259" key="2">
    <source>
        <dbReference type="Pfam" id="PF13739"/>
    </source>
</evidence>
<proteinExistence type="predicted"/>
<comment type="caution">
    <text evidence="3">The sequence shown here is derived from an EMBL/GenBank/DDBJ whole genome shotgun (WGS) entry which is preliminary data.</text>
</comment>
<organism evidence="3 4">
    <name type="scientific">Chryseobacterium formosense</name>
    <dbReference type="NCBI Taxonomy" id="236814"/>
    <lineage>
        <taxon>Bacteria</taxon>
        <taxon>Pseudomonadati</taxon>
        <taxon>Bacteroidota</taxon>
        <taxon>Flavobacteriia</taxon>
        <taxon>Flavobacteriales</taxon>
        <taxon>Weeksellaceae</taxon>
        <taxon>Chryseobacterium group</taxon>
        <taxon>Chryseobacterium</taxon>
    </lineage>
</organism>
<dbReference type="eggNOG" id="ENOG5032S94">
    <property type="taxonomic scope" value="Bacteria"/>
</dbReference>
<dbReference type="RefSeq" id="WP_034675492.1">
    <property type="nucleotide sequence ID" value="NZ_FPAP01000001.1"/>
</dbReference>
<reference evidence="3 4" key="1">
    <citation type="submission" date="2014-07" db="EMBL/GenBank/DDBJ databases">
        <title>Genome of Chryseobacterium formosense LMG 24722.</title>
        <authorList>
            <person name="Pipes S.E."/>
            <person name="Stropko S.J."/>
            <person name="Newman J.D."/>
        </authorList>
    </citation>
    <scope>NUCLEOTIDE SEQUENCE [LARGE SCALE GENOMIC DNA]</scope>
    <source>
        <strain evidence="3 4">LMG 24722</strain>
    </source>
</reference>